<comment type="caution">
    <text evidence="1">The sequence shown here is derived from an EMBL/GenBank/DDBJ whole genome shotgun (WGS) entry which is preliminary data.</text>
</comment>
<name>A0ABQ3V2J4_9CHLR</name>
<accession>A0ABQ3V2J4</accession>
<organism evidence="1 2">
    <name type="scientific">Ktedonobacter robiniae</name>
    <dbReference type="NCBI Taxonomy" id="2778365"/>
    <lineage>
        <taxon>Bacteria</taxon>
        <taxon>Bacillati</taxon>
        <taxon>Chloroflexota</taxon>
        <taxon>Ktedonobacteria</taxon>
        <taxon>Ktedonobacterales</taxon>
        <taxon>Ktedonobacteraceae</taxon>
        <taxon>Ktedonobacter</taxon>
    </lineage>
</organism>
<keyword evidence="2" id="KW-1185">Reference proteome</keyword>
<reference evidence="1 2" key="1">
    <citation type="journal article" date="2021" name="Int. J. Syst. Evol. Microbiol.">
        <title>Reticulibacter mediterranei gen. nov., sp. nov., within the new family Reticulibacteraceae fam. nov., and Ktedonospora formicarum gen. nov., sp. nov., Ktedonobacter robiniae sp. nov., Dictyobacter formicarum sp. nov. and Dictyobacter arantiisoli sp. nov., belonging to the class Ktedonobacteria.</title>
        <authorList>
            <person name="Yabe S."/>
            <person name="Zheng Y."/>
            <person name="Wang C.M."/>
            <person name="Sakai Y."/>
            <person name="Abe K."/>
            <person name="Yokota A."/>
            <person name="Donadio S."/>
            <person name="Cavaletti L."/>
            <person name="Monciardini P."/>
        </authorList>
    </citation>
    <scope>NUCLEOTIDE SEQUENCE [LARGE SCALE GENOMIC DNA]</scope>
    <source>
        <strain evidence="1 2">SOSP1-30</strain>
    </source>
</reference>
<gene>
    <name evidence="1" type="ORF">KSB_76730</name>
</gene>
<sequence>MNDKECEDVYHQLVSMLSNQHMEWVVQEAEERINREQLKPLHDISDIDHEQLTLFGDLNALQKASPPKKISVAKRRLVTLIDEIDHAVIHPAECRQFLFRFLHRKEIREVIFLSPNGDGRKLVLEKDSIQEQRLIAKKLGHILHSLRDAVVQEA</sequence>
<proteinExistence type="predicted"/>
<dbReference type="EMBL" id="BNJG01000003">
    <property type="protein sequence ID" value="GHO59198.1"/>
    <property type="molecule type" value="Genomic_DNA"/>
</dbReference>
<protein>
    <submittedName>
        <fullName evidence="1">Uncharacterized protein</fullName>
    </submittedName>
</protein>
<evidence type="ECO:0000313" key="1">
    <source>
        <dbReference type="EMBL" id="GHO59198.1"/>
    </source>
</evidence>
<evidence type="ECO:0000313" key="2">
    <source>
        <dbReference type="Proteomes" id="UP000654345"/>
    </source>
</evidence>
<dbReference type="RefSeq" id="WP_201375406.1">
    <property type="nucleotide sequence ID" value="NZ_BNJG01000003.1"/>
</dbReference>
<dbReference type="Proteomes" id="UP000654345">
    <property type="component" value="Unassembled WGS sequence"/>
</dbReference>